<sequence length="339" mass="36953">MPRALLFGAGSLGVPYAWVLSRAIGESNVTAVCRSNFDEASRNGFTVHSKLWGNDLKYKPRIAKTTAEAVQQIASDAQPFFDYVVVAAKALPSYPPITELIGPAVTAGKTSIVLLQNGIGIEDEYAERYPENPILSTVAYFPATQVSPGVVQHREIEMLHVGTYPASAPAAHKDAARNFVDLIKQGGASATLHDDVQRERWGKLLVNGPWNPVCALTRSRDRQFIDSKKPDHRNGEDALGFIRDVMLEVAAVARACGYEDVDEKLVDFQINRARVRDLPGVQPSMLADVLEGRSMEADAIVGNAVRIAKEKGVPVPMLRTIYLLANGLSESFSRDKVPS</sequence>
<name>A0ACC0D4G0_9PEZI</name>
<comment type="caution">
    <text evidence="1">The sequence shown here is derived from an EMBL/GenBank/DDBJ whole genome shotgun (WGS) entry which is preliminary data.</text>
</comment>
<evidence type="ECO:0000313" key="1">
    <source>
        <dbReference type="EMBL" id="KAI6087528.1"/>
    </source>
</evidence>
<gene>
    <name evidence="1" type="ORF">F4821DRAFT_105081</name>
</gene>
<evidence type="ECO:0000313" key="2">
    <source>
        <dbReference type="Proteomes" id="UP001497680"/>
    </source>
</evidence>
<dbReference type="EMBL" id="MU394307">
    <property type="protein sequence ID" value="KAI6087528.1"/>
    <property type="molecule type" value="Genomic_DNA"/>
</dbReference>
<organism evidence="1 2">
    <name type="scientific">Hypoxylon rubiginosum</name>
    <dbReference type="NCBI Taxonomy" id="110542"/>
    <lineage>
        <taxon>Eukaryota</taxon>
        <taxon>Fungi</taxon>
        <taxon>Dikarya</taxon>
        <taxon>Ascomycota</taxon>
        <taxon>Pezizomycotina</taxon>
        <taxon>Sordariomycetes</taxon>
        <taxon>Xylariomycetidae</taxon>
        <taxon>Xylariales</taxon>
        <taxon>Hypoxylaceae</taxon>
        <taxon>Hypoxylon</taxon>
    </lineage>
</organism>
<keyword evidence="2" id="KW-1185">Reference proteome</keyword>
<accession>A0ACC0D4G0</accession>
<dbReference type="Proteomes" id="UP001497680">
    <property type="component" value="Unassembled WGS sequence"/>
</dbReference>
<protein>
    <submittedName>
        <fullName evidence="1">6-phosphogluconate dehydrogenase C-terminal domain-like protein</fullName>
    </submittedName>
</protein>
<proteinExistence type="predicted"/>
<reference evidence="1 2" key="1">
    <citation type="journal article" date="2022" name="New Phytol.">
        <title>Ecological generalism drives hyperdiversity of secondary metabolite gene clusters in xylarialean endophytes.</title>
        <authorList>
            <person name="Franco M.E.E."/>
            <person name="Wisecaver J.H."/>
            <person name="Arnold A.E."/>
            <person name="Ju Y.M."/>
            <person name="Slot J.C."/>
            <person name="Ahrendt S."/>
            <person name="Moore L.P."/>
            <person name="Eastman K.E."/>
            <person name="Scott K."/>
            <person name="Konkel Z."/>
            <person name="Mondo S.J."/>
            <person name="Kuo A."/>
            <person name="Hayes R.D."/>
            <person name="Haridas S."/>
            <person name="Andreopoulos B."/>
            <person name="Riley R."/>
            <person name="LaButti K."/>
            <person name="Pangilinan J."/>
            <person name="Lipzen A."/>
            <person name="Amirebrahimi M."/>
            <person name="Yan J."/>
            <person name="Adam C."/>
            <person name="Keymanesh K."/>
            <person name="Ng V."/>
            <person name="Louie K."/>
            <person name="Northen T."/>
            <person name="Drula E."/>
            <person name="Henrissat B."/>
            <person name="Hsieh H.M."/>
            <person name="Youens-Clark K."/>
            <person name="Lutzoni F."/>
            <person name="Miadlikowska J."/>
            <person name="Eastwood D.C."/>
            <person name="Hamelin R.C."/>
            <person name="Grigoriev I.V."/>
            <person name="U'Ren J.M."/>
        </authorList>
    </citation>
    <scope>NUCLEOTIDE SEQUENCE [LARGE SCALE GENOMIC DNA]</scope>
    <source>
        <strain evidence="1 2">ER1909</strain>
    </source>
</reference>